<dbReference type="Proteomes" id="UP001285354">
    <property type="component" value="Unassembled WGS sequence"/>
</dbReference>
<evidence type="ECO:0000313" key="4">
    <source>
        <dbReference type="EMBL" id="KAK2630472.1"/>
    </source>
</evidence>
<gene>
    <name evidence="4" type="ORF">QTJ16_001292</name>
</gene>
<sequence length="1116" mass="124925">MGLSAISSVPITSVALRHSVVSPTLLISGGSLPPRVRSHQQVRDFRLDIWSSYPELTLQKDCQRRYRRLAKYKHTEALNGNLSWDRHSPVASRETGLKGFMCSAWRGQDNRLGRKWFKLNELKIMNGFRQQGSDAETKNERNRASSQMNNRDSLYDFIRAGSHVFDQGWSSSSTRFIAPASYASTTSDLSPKDCSNPTAYAREGLRGRFSSNKLTPVCPHNDIDPITNRRLAANSHTSNKKSHKSDDIPVKTLKAYESQFHEFESQISMAERSATSSSPGFYSLRERLRKKYNEKSHLEASQARANGSREEDAANENQESEGPVKKSYSIEEGLRNYDQKVDYESGRFYDCVGIAVDYSDPVQSGLKDYDNKISQGKACPESDIVKKAGCTKPIEHRIAEFNAKPGYRSGLVSAELGEKLEQRDRVSEAISDFKSRAKQSLLVESSDTQPHRMDPIQQAFREYENSDLYRQKRKKKQGDALVKAIQDYETDHPRFLTKLTGRVPDIEKLNPVLKAIHEYEITASEAGEIFGNEEPFDPILNAFRQYRAISASHGALDMKSLSPVLEAHRPLQRLLKTIKEHRASTLRSDLSSSQQGNRCPVQEGLQAYDEKVDNYSKPLDSGKWAFKPIIEDTIEDLDLLRASDVRAASGIIKISAKQTEAENLVKRKELERDFERLHSVEEYTSDENAAAKKIKETRKLVEDLRIEHSELLNHAAHARGRIDAKIAEVEAGWQPEKPAKKLTGNFIRDFPEHFEETWTTRNPGSETLVFESKAGRDVETDLHIIGLAPKDSFSRNPGTLRMETSMDRLFARKFERKSEQMLQGEGDLSPNVKAVLTPESQQKPGQVTSAYDAFRESKKRDVGLVREVASMYEDAYETIDTTHCQVPASSEGSIEMEAARSEPAGGQTLDPFINTSEPTVYKILVYDPTMQLVSTAETTSIVPDASNPLTPAEVLLRLSNPSKFLPHFASLQAQGYEIVAGSGDVLVFRKVRSGPPVLERTESTVEARKKAAVEERKRVTNPIDGMQITPLAATGDFASPTGFVNHDLPRGSEVPFKSNIDVRREEPVFSGRRTGSEGSQSNIKSRGKRILVGAAWVAACSYAVGVVLEFFRIGGL</sequence>
<feature type="region of interest" description="Disordered" evidence="2">
    <location>
        <begin position="293"/>
        <end position="327"/>
    </location>
</feature>
<keyword evidence="3" id="KW-0472">Membrane</keyword>
<dbReference type="EMBL" id="JAUBYV010000001">
    <property type="protein sequence ID" value="KAK2630472.1"/>
    <property type="molecule type" value="Genomic_DNA"/>
</dbReference>
<evidence type="ECO:0000256" key="3">
    <source>
        <dbReference type="SAM" id="Phobius"/>
    </source>
</evidence>
<protein>
    <submittedName>
        <fullName evidence="4">Uncharacterized protein</fullName>
    </submittedName>
</protein>
<feature type="transmembrane region" description="Helical" evidence="3">
    <location>
        <begin position="1090"/>
        <end position="1111"/>
    </location>
</feature>
<organism evidence="4 5">
    <name type="scientific">Diplocarpon rosae</name>
    <dbReference type="NCBI Taxonomy" id="946125"/>
    <lineage>
        <taxon>Eukaryota</taxon>
        <taxon>Fungi</taxon>
        <taxon>Dikarya</taxon>
        <taxon>Ascomycota</taxon>
        <taxon>Pezizomycotina</taxon>
        <taxon>Leotiomycetes</taxon>
        <taxon>Helotiales</taxon>
        <taxon>Drepanopezizaceae</taxon>
        <taxon>Diplocarpon</taxon>
    </lineage>
</organism>
<evidence type="ECO:0000256" key="2">
    <source>
        <dbReference type="SAM" id="MobiDB-lite"/>
    </source>
</evidence>
<reference evidence="4" key="1">
    <citation type="submission" date="2023-06" db="EMBL/GenBank/DDBJ databases">
        <title>Draft genome of Marssonina rosae.</title>
        <authorList>
            <person name="Cheng Q."/>
        </authorList>
    </citation>
    <scope>NUCLEOTIDE SEQUENCE</scope>
    <source>
        <strain evidence="4">R4</strain>
    </source>
</reference>
<comment type="caution">
    <text evidence="4">The sequence shown here is derived from an EMBL/GenBank/DDBJ whole genome shotgun (WGS) entry which is preliminary data.</text>
</comment>
<evidence type="ECO:0000313" key="5">
    <source>
        <dbReference type="Proteomes" id="UP001285354"/>
    </source>
</evidence>
<keyword evidence="3" id="KW-0812">Transmembrane</keyword>
<feature type="coiled-coil region" evidence="1">
    <location>
        <begin position="687"/>
        <end position="714"/>
    </location>
</feature>
<evidence type="ECO:0000256" key="1">
    <source>
        <dbReference type="SAM" id="Coils"/>
    </source>
</evidence>
<keyword evidence="5" id="KW-1185">Reference proteome</keyword>
<keyword evidence="3" id="KW-1133">Transmembrane helix</keyword>
<proteinExistence type="predicted"/>
<keyword evidence="1" id="KW-0175">Coiled coil</keyword>
<dbReference type="AlphaFoldDB" id="A0AAD9T7R0"/>
<name>A0AAD9T7R0_9HELO</name>
<accession>A0AAD9T7R0</accession>